<comment type="cofactor">
    <cofactor evidence="1">
        <name>pyridoxal 5'-phosphate</name>
        <dbReference type="ChEBI" id="CHEBI:597326"/>
    </cofactor>
</comment>
<dbReference type="AlphaFoldDB" id="A0A1Y5F772"/>
<organism evidence="4 5">
    <name type="scientific">Halobacteriovorax marinus</name>
    <dbReference type="NCBI Taxonomy" id="97084"/>
    <lineage>
        <taxon>Bacteria</taxon>
        <taxon>Pseudomonadati</taxon>
        <taxon>Bdellovibrionota</taxon>
        <taxon>Bacteriovoracia</taxon>
        <taxon>Bacteriovoracales</taxon>
        <taxon>Halobacteriovoraceae</taxon>
        <taxon>Halobacteriovorax</taxon>
    </lineage>
</organism>
<evidence type="ECO:0000256" key="1">
    <source>
        <dbReference type="ARBA" id="ARBA00001933"/>
    </source>
</evidence>
<dbReference type="Gene3D" id="3.40.640.10">
    <property type="entry name" value="Type I PLP-dependent aspartate aminotransferase-like (Major domain)"/>
    <property type="match status" value="1"/>
</dbReference>
<dbReference type="PIRSF" id="PIRSF005572">
    <property type="entry name" value="NifS"/>
    <property type="match status" value="1"/>
</dbReference>
<dbReference type="PANTHER" id="PTHR11601:SF50">
    <property type="entry name" value="CYSTEINE DESULFURASE ISCS 2-RELATED"/>
    <property type="match status" value="1"/>
</dbReference>
<dbReference type="InterPro" id="IPR015422">
    <property type="entry name" value="PyrdxlP-dep_Trfase_small"/>
</dbReference>
<dbReference type="PANTHER" id="PTHR11601">
    <property type="entry name" value="CYSTEINE DESULFURYLASE FAMILY MEMBER"/>
    <property type="match status" value="1"/>
</dbReference>
<evidence type="ECO:0000256" key="2">
    <source>
        <dbReference type="ARBA" id="ARBA00022898"/>
    </source>
</evidence>
<dbReference type="InterPro" id="IPR015424">
    <property type="entry name" value="PyrdxlP-dep_Trfase"/>
</dbReference>
<dbReference type="InterPro" id="IPR016454">
    <property type="entry name" value="Cysteine_dSase"/>
</dbReference>
<dbReference type="Proteomes" id="UP000196531">
    <property type="component" value="Unassembled WGS sequence"/>
</dbReference>
<dbReference type="InterPro" id="IPR000192">
    <property type="entry name" value="Aminotrans_V_dom"/>
</dbReference>
<dbReference type="InterPro" id="IPR015421">
    <property type="entry name" value="PyrdxlP-dep_Trfase_major"/>
</dbReference>
<evidence type="ECO:0000259" key="3">
    <source>
        <dbReference type="Pfam" id="PF00266"/>
    </source>
</evidence>
<reference evidence="5" key="1">
    <citation type="journal article" date="2017" name="Proc. Natl. Acad. Sci. U.S.A.">
        <title>Simulation of Deepwater Horizon oil plume reveals substrate specialization within a complex community of hydrocarbon-degraders.</title>
        <authorList>
            <person name="Hu P."/>
            <person name="Dubinsky E.A."/>
            <person name="Probst A.J."/>
            <person name="Wang J."/>
            <person name="Sieber C.M.K."/>
            <person name="Tom L.M."/>
            <person name="Gardinali P."/>
            <person name="Banfield J.F."/>
            <person name="Atlas R.M."/>
            <person name="Andersen G.L."/>
        </authorList>
    </citation>
    <scope>NUCLEOTIDE SEQUENCE [LARGE SCALE GENOMIC DNA]</scope>
</reference>
<protein>
    <recommendedName>
        <fullName evidence="3">Aminotransferase class V domain-containing protein</fullName>
    </recommendedName>
</protein>
<evidence type="ECO:0000313" key="4">
    <source>
        <dbReference type="EMBL" id="OUR96644.1"/>
    </source>
</evidence>
<dbReference type="Gene3D" id="3.90.1150.10">
    <property type="entry name" value="Aspartate Aminotransferase, domain 1"/>
    <property type="match status" value="1"/>
</dbReference>
<dbReference type="SUPFAM" id="SSF53383">
    <property type="entry name" value="PLP-dependent transferases"/>
    <property type="match status" value="1"/>
</dbReference>
<keyword evidence="2" id="KW-0663">Pyridoxal phosphate</keyword>
<comment type="caution">
    <text evidence="4">The sequence shown here is derived from an EMBL/GenBank/DDBJ whole genome shotgun (WGS) entry which is preliminary data.</text>
</comment>
<feature type="domain" description="Aminotransferase class V" evidence="3">
    <location>
        <begin position="2"/>
        <end position="357"/>
    </location>
</feature>
<dbReference type="Gene3D" id="1.10.260.50">
    <property type="match status" value="1"/>
</dbReference>
<evidence type="ECO:0000313" key="5">
    <source>
        <dbReference type="Proteomes" id="UP000196531"/>
    </source>
</evidence>
<accession>A0A1Y5F772</accession>
<name>A0A1Y5F772_9BACT</name>
<gene>
    <name evidence="4" type="ORF">A9Q84_09880</name>
</gene>
<sequence length="375" mass="41182">MIYLDHAASTPVKEQAREVLLESLVEDFANPSSAHKLGKMAMKKVEKARVKLLKMLGASKKDQLLFLSSATEANNLVIRGLELAAEDRVHYSLGDHPSTVNPVASLNSRLVAIELLSDGDIDEEKLLASLDENSKLIVLSHVNNQSGNIYQVETLAKKIKVLFPKIHIHVDGVQGFTKVAISLDGSIDTYTISGHKLGAPKGIGALYLKQGVLVEPQLLGGGHEFGLRSSTVNTPLILSLLCAVEVAMTKRVEELVRLKELNSFVRSELLESGFDISFPFPLEKTSPYILSFIFKGVSSDIILRHLEMKQIFVASSSACSSKAKGFNAGFAAMNIDDSLHKFVLRVSFNDSTTKNDLCEFIKEFKETITDIKRIL</sequence>
<dbReference type="EMBL" id="MAAO01000006">
    <property type="protein sequence ID" value="OUR96644.1"/>
    <property type="molecule type" value="Genomic_DNA"/>
</dbReference>
<dbReference type="Pfam" id="PF00266">
    <property type="entry name" value="Aminotran_5"/>
    <property type="match status" value="1"/>
</dbReference>
<proteinExistence type="predicted"/>